<dbReference type="AlphaFoldDB" id="A0A157SC09"/>
<keyword evidence="4" id="KW-0010">Activator</keyword>
<accession>A0A157SC09</accession>
<evidence type="ECO:0000313" key="8">
    <source>
        <dbReference type="Proteomes" id="UP000076848"/>
    </source>
</evidence>
<dbReference type="Proteomes" id="UP000076848">
    <property type="component" value="Unassembled WGS sequence"/>
</dbReference>
<organism evidence="7 8">
    <name type="scientific">Bordetella ansorpii</name>
    <dbReference type="NCBI Taxonomy" id="288768"/>
    <lineage>
        <taxon>Bacteria</taxon>
        <taxon>Pseudomonadati</taxon>
        <taxon>Pseudomonadota</taxon>
        <taxon>Betaproteobacteria</taxon>
        <taxon>Burkholderiales</taxon>
        <taxon>Alcaligenaceae</taxon>
        <taxon>Bordetella</taxon>
    </lineage>
</organism>
<dbReference type="PANTHER" id="PTHR30293">
    <property type="entry name" value="TRANSCRIPTIONAL REGULATORY PROTEIN NAC-RELATED"/>
    <property type="match status" value="1"/>
</dbReference>
<dbReference type="SUPFAM" id="SSF53850">
    <property type="entry name" value="Periplasmic binding protein-like II"/>
    <property type="match status" value="1"/>
</dbReference>
<evidence type="ECO:0000256" key="1">
    <source>
        <dbReference type="ARBA" id="ARBA00009437"/>
    </source>
</evidence>
<dbReference type="SUPFAM" id="SSF46785">
    <property type="entry name" value="Winged helix' DNA-binding domain"/>
    <property type="match status" value="1"/>
</dbReference>
<dbReference type="GO" id="GO:0003700">
    <property type="term" value="F:DNA-binding transcription factor activity"/>
    <property type="evidence" value="ECO:0007669"/>
    <property type="project" value="InterPro"/>
</dbReference>
<dbReference type="InterPro" id="IPR036388">
    <property type="entry name" value="WH-like_DNA-bd_sf"/>
</dbReference>
<name>A0A157SC09_9BORD</name>
<evidence type="ECO:0000256" key="5">
    <source>
        <dbReference type="ARBA" id="ARBA00023163"/>
    </source>
</evidence>
<reference evidence="7 8" key="1">
    <citation type="submission" date="2016-04" db="EMBL/GenBank/DDBJ databases">
        <authorList>
            <consortium name="Pathogen Informatics"/>
        </authorList>
    </citation>
    <scope>NUCLEOTIDE SEQUENCE [LARGE SCALE GENOMIC DNA]</scope>
    <source>
        <strain evidence="7 8">H050680373</strain>
    </source>
</reference>
<dbReference type="Gene3D" id="3.40.190.290">
    <property type="match status" value="1"/>
</dbReference>
<dbReference type="InterPro" id="IPR036390">
    <property type="entry name" value="WH_DNA-bd_sf"/>
</dbReference>
<dbReference type="InterPro" id="IPR000847">
    <property type="entry name" value="LysR_HTH_N"/>
</dbReference>
<dbReference type="Gene3D" id="1.10.10.10">
    <property type="entry name" value="Winged helix-like DNA-binding domain superfamily/Winged helix DNA-binding domain"/>
    <property type="match status" value="1"/>
</dbReference>
<gene>
    <name evidence="7" type="primary">oxyR_3</name>
    <name evidence="7" type="ORF">SAMEA3906486_01518</name>
</gene>
<feature type="domain" description="HTH lysR-type" evidence="6">
    <location>
        <begin position="6"/>
        <end position="63"/>
    </location>
</feature>
<sequence>MPAGTMELRQISYFISVVELGSMGKAALSLGVTASTLSQQISRLEGELSTVLLQRSSTGVVPTEAGLEFLRRAKTVMHHVEMACTATQSERLSGKVSIGMAPTIALRLALPLLRAMQQRYPKIRVQIVEGMSGHLTTLFEARKLDFLISFDIGDNPRLGVFPLLREGLFVMGRRDLPGMPDESGFGIEHLEALPLVMPTGRHTLVTLIMNAFRLKNVRPNIVLEVDGLNTLMGAVQEGMGAAIHPSSAMALIRSGGVACLPIVDPSLFRTSILIGQPDEELTPAALATRLTLKSVARTLIEEGRWEGARLELPSPARSDQ</sequence>
<evidence type="ECO:0000256" key="3">
    <source>
        <dbReference type="ARBA" id="ARBA00023125"/>
    </source>
</evidence>
<evidence type="ECO:0000313" key="7">
    <source>
        <dbReference type="EMBL" id="SAI67446.1"/>
    </source>
</evidence>
<dbReference type="PROSITE" id="PS50931">
    <property type="entry name" value="HTH_LYSR"/>
    <property type="match status" value="1"/>
</dbReference>
<dbReference type="STRING" id="288768.SAMEA3906486_01518"/>
<evidence type="ECO:0000256" key="2">
    <source>
        <dbReference type="ARBA" id="ARBA00023015"/>
    </source>
</evidence>
<comment type="similarity">
    <text evidence="1">Belongs to the LysR transcriptional regulatory family.</text>
</comment>
<dbReference type="GO" id="GO:2000142">
    <property type="term" value="P:regulation of DNA-templated transcription initiation"/>
    <property type="evidence" value="ECO:0007669"/>
    <property type="project" value="TreeGrafter"/>
</dbReference>
<dbReference type="InterPro" id="IPR005119">
    <property type="entry name" value="LysR_subst-bd"/>
</dbReference>
<dbReference type="Pfam" id="PF00126">
    <property type="entry name" value="HTH_1"/>
    <property type="match status" value="1"/>
</dbReference>
<protein>
    <submittedName>
        <fullName evidence="7">LysR family transcriptional regulator</fullName>
    </submittedName>
</protein>
<dbReference type="PANTHER" id="PTHR30293:SF0">
    <property type="entry name" value="NITROGEN ASSIMILATION REGULATORY PROTEIN NAC"/>
    <property type="match status" value="1"/>
</dbReference>
<dbReference type="Pfam" id="PF03466">
    <property type="entry name" value="LysR_substrate"/>
    <property type="match status" value="1"/>
</dbReference>
<keyword evidence="5" id="KW-0804">Transcription</keyword>
<keyword evidence="3" id="KW-0238">DNA-binding</keyword>
<dbReference type="FunFam" id="1.10.10.10:FF:000001">
    <property type="entry name" value="LysR family transcriptional regulator"/>
    <property type="match status" value="1"/>
</dbReference>
<proteinExistence type="inferred from homology"/>
<keyword evidence="8" id="KW-1185">Reference proteome</keyword>
<evidence type="ECO:0000256" key="4">
    <source>
        <dbReference type="ARBA" id="ARBA00023159"/>
    </source>
</evidence>
<evidence type="ECO:0000259" key="6">
    <source>
        <dbReference type="PROSITE" id="PS50931"/>
    </source>
</evidence>
<dbReference type="EMBL" id="FKIF01000002">
    <property type="protein sequence ID" value="SAI67446.1"/>
    <property type="molecule type" value="Genomic_DNA"/>
</dbReference>
<keyword evidence="2" id="KW-0805">Transcription regulation</keyword>
<dbReference type="GO" id="GO:0003677">
    <property type="term" value="F:DNA binding"/>
    <property type="evidence" value="ECO:0007669"/>
    <property type="project" value="UniProtKB-KW"/>
</dbReference>